<comment type="caution">
    <text evidence="2">The sequence shown here is derived from an EMBL/GenBank/DDBJ whole genome shotgun (WGS) entry which is preliminary data.</text>
</comment>
<dbReference type="AlphaFoldDB" id="A0A815U7Y1"/>
<evidence type="ECO:0000313" key="7">
    <source>
        <dbReference type="EMBL" id="CAF3819257.1"/>
    </source>
</evidence>
<dbReference type="Proteomes" id="UP000663834">
    <property type="component" value="Unassembled WGS sequence"/>
</dbReference>
<dbReference type="EMBL" id="CAJOBJ010000385">
    <property type="protein sequence ID" value="CAF3819257.1"/>
    <property type="molecule type" value="Genomic_DNA"/>
</dbReference>
<dbReference type="EMBL" id="CAJOBH010000069">
    <property type="protein sequence ID" value="CAF3756420.1"/>
    <property type="molecule type" value="Genomic_DNA"/>
</dbReference>
<evidence type="ECO:0000313" key="8">
    <source>
        <dbReference type="Proteomes" id="UP000663834"/>
    </source>
</evidence>
<evidence type="ECO:0000313" key="6">
    <source>
        <dbReference type="EMBL" id="CAF3810041.1"/>
    </source>
</evidence>
<keyword evidence="1" id="KW-1133">Transmembrane helix</keyword>
<dbReference type="Proteomes" id="UP000676336">
    <property type="component" value="Unassembled WGS sequence"/>
</dbReference>
<gene>
    <name evidence="5" type="ORF">BYL167_LOCUS616</name>
    <name evidence="3" type="ORF">CJN711_LOCUS28362</name>
    <name evidence="7" type="ORF">GIL414_LOCUS2122</name>
    <name evidence="2" type="ORF">KQP761_LOCUS15415</name>
    <name evidence="4" type="ORF">MBJ925_LOCUS12287</name>
    <name evidence="6" type="ORF">SMN809_LOCUS1673</name>
</gene>
<keyword evidence="1" id="KW-0472">Membrane</keyword>
<evidence type="ECO:0000313" key="5">
    <source>
        <dbReference type="EMBL" id="CAF3756420.1"/>
    </source>
</evidence>
<dbReference type="EMBL" id="CAJOBI010000269">
    <property type="protein sequence ID" value="CAF3810041.1"/>
    <property type="molecule type" value="Genomic_DNA"/>
</dbReference>
<evidence type="ECO:0000313" key="2">
    <source>
        <dbReference type="EMBL" id="CAF1515888.1"/>
    </source>
</evidence>
<accession>A0A815U7Y1</accession>
<dbReference type="Proteomes" id="UP000681967">
    <property type="component" value="Unassembled WGS sequence"/>
</dbReference>
<dbReference type="EMBL" id="CAJNOW010007521">
    <property type="protein sequence ID" value="CAF1515888.1"/>
    <property type="molecule type" value="Genomic_DNA"/>
</dbReference>
<evidence type="ECO:0000256" key="1">
    <source>
        <dbReference type="SAM" id="Phobius"/>
    </source>
</evidence>
<dbReference type="Proteomes" id="UP000663824">
    <property type="component" value="Unassembled WGS sequence"/>
</dbReference>
<dbReference type="Proteomes" id="UP000663855">
    <property type="component" value="Unassembled WGS sequence"/>
</dbReference>
<evidence type="ECO:0000313" key="4">
    <source>
        <dbReference type="EMBL" id="CAF2046913.1"/>
    </source>
</evidence>
<protein>
    <submittedName>
        <fullName evidence="2">Uncharacterized protein</fullName>
    </submittedName>
</protein>
<name>A0A815U7Y1_9BILA</name>
<feature type="transmembrane region" description="Helical" evidence="1">
    <location>
        <begin position="78"/>
        <end position="104"/>
    </location>
</feature>
<evidence type="ECO:0000313" key="3">
    <source>
        <dbReference type="EMBL" id="CAF1520491.1"/>
    </source>
</evidence>
<proteinExistence type="predicted"/>
<sequence>MESSANQIFTMFYNSTNKTHIIITTSINQTHHMQVMDTINLGDLKKQIDKLNITYKGDLITSSPLRVIEKECQHIITYSYLTVITVLLLLLIILNFLIFIWRIYSIFPSKTYKQNHRVLNNNKKNKMITNTNIGQHAREAISAYIHPMNKKTKKQELIQFSNC</sequence>
<reference evidence="2" key="1">
    <citation type="submission" date="2021-02" db="EMBL/GenBank/DDBJ databases">
        <authorList>
            <person name="Nowell W R."/>
        </authorList>
    </citation>
    <scope>NUCLEOTIDE SEQUENCE</scope>
</reference>
<keyword evidence="1" id="KW-0812">Transmembrane</keyword>
<organism evidence="2 8">
    <name type="scientific">Rotaria magnacalcarata</name>
    <dbReference type="NCBI Taxonomy" id="392030"/>
    <lineage>
        <taxon>Eukaryota</taxon>
        <taxon>Metazoa</taxon>
        <taxon>Spiralia</taxon>
        <taxon>Gnathifera</taxon>
        <taxon>Rotifera</taxon>
        <taxon>Eurotatoria</taxon>
        <taxon>Bdelloidea</taxon>
        <taxon>Philodinida</taxon>
        <taxon>Philodinidae</taxon>
        <taxon>Rotaria</taxon>
    </lineage>
</organism>
<dbReference type="Proteomes" id="UP000681720">
    <property type="component" value="Unassembled WGS sequence"/>
</dbReference>
<dbReference type="EMBL" id="CAJNRE010005584">
    <property type="protein sequence ID" value="CAF2046913.1"/>
    <property type="molecule type" value="Genomic_DNA"/>
</dbReference>
<dbReference type="EMBL" id="CAJNOV010013417">
    <property type="protein sequence ID" value="CAF1520491.1"/>
    <property type="molecule type" value="Genomic_DNA"/>
</dbReference>